<dbReference type="RefSeq" id="WP_073109980.1">
    <property type="nucleotide sequence ID" value="NZ_FQYN01000005.1"/>
</dbReference>
<evidence type="ECO:0000313" key="2">
    <source>
        <dbReference type="EMBL" id="SHJ25129.1"/>
    </source>
</evidence>
<organism evidence="2 3">
    <name type="scientific">Hymenobacter daecheongensis DSM 21074</name>
    <dbReference type="NCBI Taxonomy" id="1121955"/>
    <lineage>
        <taxon>Bacteria</taxon>
        <taxon>Pseudomonadati</taxon>
        <taxon>Bacteroidota</taxon>
        <taxon>Cytophagia</taxon>
        <taxon>Cytophagales</taxon>
        <taxon>Hymenobacteraceae</taxon>
        <taxon>Hymenobacter</taxon>
    </lineage>
</organism>
<protein>
    <submittedName>
        <fullName evidence="2">Uncharacterized protein</fullName>
    </submittedName>
</protein>
<accession>A0A1M6HSE9</accession>
<dbReference type="AlphaFoldDB" id="A0A1M6HSE9"/>
<feature type="chain" id="PRO_5012319342" evidence="1">
    <location>
        <begin position="19"/>
        <end position="183"/>
    </location>
</feature>
<feature type="signal peptide" evidence="1">
    <location>
        <begin position="1"/>
        <end position="18"/>
    </location>
</feature>
<gene>
    <name evidence="2" type="ORF">SAMN02745146_2619</name>
</gene>
<dbReference type="Proteomes" id="UP000184418">
    <property type="component" value="Unassembled WGS sequence"/>
</dbReference>
<reference evidence="2 3" key="1">
    <citation type="submission" date="2016-11" db="EMBL/GenBank/DDBJ databases">
        <authorList>
            <person name="Jaros S."/>
            <person name="Januszkiewicz K."/>
            <person name="Wedrychowicz H."/>
        </authorList>
    </citation>
    <scope>NUCLEOTIDE SEQUENCE [LARGE SCALE GENOMIC DNA]</scope>
    <source>
        <strain evidence="2 3">DSM 21074</strain>
    </source>
</reference>
<evidence type="ECO:0000256" key="1">
    <source>
        <dbReference type="SAM" id="SignalP"/>
    </source>
</evidence>
<keyword evidence="3" id="KW-1185">Reference proteome</keyword>
<evidence type="ECO:0000313" key="3">
    <source>
        <dbReference type="Proteomes" id="UP000184418"/>
    </source>
</evidence>
<keyword evidence="1" id="KW-0732">Signal</keyword>
<proteinExistence type="predicted"/>
<dbReference type="OrthoDB" id="875758at2"/>
<dbReference type="STRING" id="1121955.SAMN02745146_2619"/>
<dbReference type="EMBL" id="FQYN01000005">
    <property type="protein sequence ID" value="SHJ25129.1"/>
    <property type="molecule type" value="Genomic_DNA"/>
</dbReference>
<sequence length="183" mass="20949">MKKILLLFTLLSSLAASAQMITPERKRYMRPKKDEECALVQNVTKNTDEDSQKDATMTRVAYRPYAEMLTAIDAQREMNRWADSTYQRRLRTLPPGGELTVTMYRRGAQNADPSFLSLSAKDKDGKEVFAQTLTPGTGRFWNQDQYKSVRSIPFVKTEAPQPLTLIITDSKLKQSFEYVINVQ</sequence>
<name>A0A1M6HSE9_9BACT</name>